<dbReference type="Proteomes" id="UP000235965">
    <property type="component" value="Unassembled WGS sequence"/>
</dbReference>
<evidence type="ECO:0000256" key="11">
    <source>
        <dbReference type="PIRSR" id="PIRSR610347-3"/>
    </source>
</evidence>
<dbReference type="CDD" id="cd09193">
    <property type="entry name" value="PLDc_mTdp1_1"/>
    <property type="match status" value="1"/>
</dbReference>
<dbReference type="GO" id="GO:0006281">
    <property type="term" value="P:DNA repair"/>
    <property type="evidence" value="ECO:0007669"/>
    <property type="project" value="UniProtKB-KW"/>
</dbReference>
<keyword evidence="8" id="KW-0539">Nucleus</keyword>
<evidence type="ECO:0000256" key="2">
    <source>
        <dbReference type="ARBA" id="ARBA00010205"/>
    </source>
</evidence>
<dbReference type="InterPro" id="IPR019406">
    <property type="entry name" value="APLF_PBZ"/>
</dbReference>
<dbReference type="SUPFAM" id="SSF56024">
    <property type="entry name" value="Phospholipase D/nuclease"/>
    <property type="match status" value="2"/>
</dbReference>
<evidence type="ECO:0000256" key="4">
    <source>
        <dbReference type="ARBA" id="ARBA00022763"/>
    </source>
</evidence>
<feature type="binding site" evidence="10">
    <location>
        <position position="474"/>
    </location>
    <ligand>
        <name>substrate</name>
    </ligand>
</feature>
<keyword evidence="6" id="KW-0269">Exonuclease</keyword>
<feature type="active site" description="Proton donor/acceptor" evidence="9">
    <location>
        <position position="472"/>
    </location>
</feature>
<evidence type="ECO:0000256" key="5">
    <source>
        <dbReference type="ARBA" id="ARBA00022801"/>
    </source>
</evidence>
<evidence type="ECO:0000313" key="14">
    <source>
        <dbReference type="EMBL" id="PNF21657.1"/>
    </source>
</evidence>
<gene>
    <name evidence="14" type="ORF">B7P43_G11277</name>
</gene>
<reference evidence="14 15" key="1">
    <citation type="submission" date="2017-12" db="EMBL/GenBank/DDBJ databases">
        <title>Hemimetabolous genomes reveal molecular basis of termite eusociality.</title>
        <authorList>
            <person name="Harrison M.C."/>
            <person name="Jongepier E."/>
            <person name="Robertson H.M."/>
            <person name="Arning N."/>
            <person name="Bitard-Feildel T."/>
            <person name="Chao H."/>
            <person name="Childers C.P."/>
            <person name="Dinh H."/>
            <person name="Doddapaneni H."/>
            <person name="Dugan S."/>
            <person name="Gowin J."/>
            <person name="Greiner C."/>
            <person name="Han Y."/>
            <person name="Hu H."/>
            <person name="Hughes D.S.T."/>
            <person name="Huylmans A.-K."/>
            <person name="Kemena C."/>
            <person name="Kremer L.P.M."/>
            <person name="Lee S.L."/>
            <person name="Lopez-Ezquerra A."/>
            <person name="Mallet L."/>
            <person name="Monroy-Kuhn J.M."/>
            <person name="Moser A."/>
            <person name="Murali S.C."/>
            <person name="Muzny D.M."/>
            <person name="Otani S."/>
            <person name="Piulachs M.-D."/>
            <person name="Poelchau M."/>
            <person name="Qu J."/>
            <person name="Schaub F."/>
            <person name="Wada-Katsumata A."/>
            <person name="Worley K.C."/>
            <person name="Xie Q."/>
            <person name="Ylla G."/>
            <person name="Poulsen M."/>
            <person name="Gibbs R.A."/>
            <person name="Schal C."/>
            <person name="Richards S."/>
            <person name="Belles X."/>
            <person name="Korb J."/>
            <person name="Bornberg-Bauer E."/>
        </authorList>
    </citation>
    <scope>NUCLEOTIDE SEQUENCE [LARGE SCALE GENOMIC DNA]</scope>
    <source>
        <tissue evidence="14">Whole body</tissue>
    </source>
</reference>
<evidence type="ECO:0000256" key="7">
    <source>
        <dbReference type="ARBA" id="ARBA00023204"/>
    </source>
</evidence>
<dbReference type="InterPro" id="IPR010347">
    <property type="entry name" value="Tdp1"/>
</dbReference>
<protein>
    <submittedName>
        <fullName evidence="14">Putative tyrosyl-DNA phosphodiesterase</fullName>
    </submittedName>
</protein>
<dbReference type="GO" id="GO:0017005">
    <property type="term" value="F:3'-tyrosyl-DNA phosphodiesterase activity"/>
    <property type="evidence" value="ECO:0007669"/>
    <property type="project" value="TreeGrafter"/>
</dbReference>
<dbReference type="OrthoDB" id="47785at2759"/>
<evidence type="ECO:0000256" key="6">
    <source>
        <dbReference type="ARBA" id="ARBA00022839"/>
    </source>
</evidence>
<feature type="active site" description="Nucleophile" evidence="9">
    <location>
        <position position="234"/>
    </location>
</feature>
<evidence type="ECO:0000256" key="10">
    <source>
        <dbReference type="PIRSR" id="PIRSR610347-2"/>
    </source>
</evidence>
<sequence>MTSVNSAAKRSNRDDSGPTERKRSKICCSYGDNCYRRNPTHFTEYSHPHLEKLYSQQKAGEDLRLPSGYKAKIDTNIILDQLQIYRDQGFATEPNIEDAERQEHSTEGDRLTVVTSQNEVLARRKGFASKLAESSPYNFFLTAICDSPPTHKEALSISFHELLDPTLGDLDSSLQINFMVELDWLMEMYKVYGNEKKPLFIIYGDDDDVLNDPKALPENIKAKKIKPSAFGHHHTKMSLFYYKDNRMRVVVSTANLISSDWYNRTQGVWVSPSCPQLPADSDTRAGESPTEFKADLLRYMAAYQLPELQEWMSRLRKTDFSAIKVFFVASVPGSHRGPDYDKWGHRRLGHLLKKHVTIPSLLSPSESKESWPIIAQCSSIGALGTDPDAWMCGELRTSMSQRAVQPGDMPQPPPKFKVIYPSLRNVKNSHDDLLGGGCLPYSRRTHEKQAWFRNFLFEWKSDKRHRSKAMPHIKTYARVSPCGRHLAWFHLTSANLSKAAWGKLQEPKGKGGSPGLYIMSYEAGVLFLPKLLVNEPVFTLEGETVEGDLSCPFPLPWDLPLSAYGADDMPWVNEYLK</sequence>
<dbReference type="Gene3D" id="3.30.870.10">
    <property type="entry name" value="Endonuclease Chain A"/>
    <property type="match status" value="2"/>
</dbReference>
<comment type="caution">
    <text evidence="14">The sequence shown here is derived from an EMBL/GenBank/DDBJ whole genome shotgun (WGS) entry which is preliminary data.</text>
</comment>
<dbReference type="GO" id="GO:0005634">
    <property type="term" value="C:nucleus"/>
    <property type="evidence" value="ECO:0007669"/>
    <property type="project" value="UniProtKB-SubCell"/>
</dbReference>
<dbReference type="PANTHER" id="PTHR12415:SF0">
    <property type="entry name" value="TYROSYL-DNA PHOSPHODIESTERASE 1"/>
    <property type="match status" value="1"/>
</dbReference>
<dbReference type="GO" id="GO:0004527">
    <property type="term" value="F:exonuclease activity"/>
    <property type="evidence" value="ECO:0007669"/>
    <property type="project" value="UniProtKB-KW"/>
</dbReference>
<proteinExistence type="inferred from homology"/>
<comment type="similarity">
    <text evidence="2">Belongs to the tyrosyl-DNA phosphodiesterase family.</text>
</comment>
<keyword evidence="4" id="KW-0227">DNA damage</keyword>
<dbReference type="AlphaFoldDB" id="A0A2J7PZ96"/>
<keyword evidence="15" id="KW-1185">Reference proteome</keyword>
<evidence type="ECO:0000256" key="3">
    <source>
        <dbReference type="ARBA" id="ARBA00022722"/>
    </source>
</evidence>
<name>A0A2J7PZ96_9NEOP</name>
<evidence type="ECO:0000313" key="15">
    <source>
        <dbReference type="Proteomes" id="UP000235965"/>
    </source>
</evidence>
<evidence type="ECO:0000256" key="1">
    <source>
        <dbReference type="ARBA" id="ARBA00004123"/>
    </source>
</evidence>
<evidence type="ECO:0000256" key="9">
    <source>
        <dbReference type="PIRSR" id="PIRSR610347-1"/>
    </source>
</evidence>
<dbReference type="GO" id="GO:0003690">
    <property type="term" value="F:double-stranded DNA binding"/>
    <property type="evidence" value="ECO:0007669"/>
    <property type="project" value="TreeGrafter"/>
</dbReference>
<dbReference type="PANTHER" id="PTHR12415">
    <property type="entry name" value="TYROSYL-DNA PHOSPHODIESTERASE 1"/>
    <property type="match status" value="1"/>
</dbReference>
<evidence type="ECO:0000256" key="12">
    <source>
        <dbReference type="SAM" id="MobiDB-lite"/>
    </source>
</evidence>
<dbReference type="EMBL" id="NEVH01020337">
    <property type="protein sequence ID" value="PNF21657.1"/>
    <property type="molecule type" value="Genomic_DNA"/>
</dbReference>
<feature type="compositionally biased region" description="Basic and acidic residues" evidence="12">
    <location>
        <begin position="11"/>
        <end position="21"/>
    </location>
</feature>
<evidence type="ECO:0000259" key="13">
    <source>
        <dbReference type="Pfam" id="PF10283"/>
    </source>
</evidence>
<feature type="binding site" evidence="10">
    <location>
        <position position="236"/>
    </location>
    <ligand>
        <name>substrate</name>
    </ligand>
</feature>
<dbReference type="InParanoid" id="A0A2J7PZ96"/>
<dbReference type="STRING" id="105785.A0A2J7PZ96"/>
<keyword evidence="3" id="KW-0540">Nuclease</keyword>
<dbReference type="FunCoup" id="A0A2J7PZ96">
    <property type="interactions" value="1434"/>
</dbReference>
<evidence type="ECO:0000256" key="8">
    <source>
        <dbReference type="ARBA" id="ARBA00023242"/>
    </source>
</evidence>
<feature type="site" description="Interaction with DNA" evidence="11">
    <location>
        <position position="497"/>
    </location>
</feature>
<dbReference type="Pfam" id="PF06087">
    <property type="entry name" value="Tyr-DNA_phospho"/>
    <property type="match status" value="1"/>
</dbReference>
<dbReference type="GO" id="GO:0003697">
    <property type="term" value="F:single-stranded DNA binding"/>
    <property type="evidence" value="ECO:0007669"/>
    <property type="project" value="TreeGrafter"/>
</dbReference>
<accession>A0A2J7PZ96</accession>
<dbReference type="Pfam" id="PF10283">
    <property type="entry name" value="zf-CCHH"/>
    <property type="match status" value="1"/>
</dbReference>
<comment type="subcellular location">
    <subcellularLocation>
        <location evidence="1">Nucleus</location>
    </subcellularLocation>
</comment>
<keyword evidence="5" id="KW-0378">Hydrolase</keyword>
<feature type="region of interest" description="Disordered" evidence="12">
    <location>
        <begin position="1"/>
        <end position="23"/>
    </location>
</feature>
<organism evidence="14 15">
    <name type="scientific">Cryptotermes secundus</name>
    <dbReference type="NCBI Taxonomy" id="105785"/>
    <lineage>
        <taxon>Eukaryota</taxon>
        <taxon>Metazoa</taxon>
        <taxon>Ecdysozoa</taxon>
        <taxon>Arthropoda</taxon>
        <taxon>Hexapoda</taxon>
        <taxon>Insecta</taxon>
        <taxon>Pterygota</taxon>
        <taxon>Neoptera</taxon>
        <taxon>Polyneoptera</taxon>
        <taxon>Dictyoptera</taxon>
        <taxon>Blattodea</taxon>
        <taxon>Blattoidea</taxon>
        <taxon>Termitoidae</taxon>
        <taxon>Kalotermitidae</taxon>
        <taxon>Cryptotermitinae</taxon>
        <taxon>Cryptotermes</taxon>
    </lineage>
</organism>
<keyword evidence="7" id="KW-0234">DNA repair</keyword>
<feature type="domain" description="PBZ-type" evidence="13">
    <location>
        <begin position="28"/>
        <end position="49"/>
    </location>
</feature>